<dbReference type="InterPro" id="IPR035892">
    <property type="entry name" value="C2_domain_sf"/>
</dbReference>
<feature type="compositionally biased region" description="Polar residues" evidence="2">
    <location>
        <begin position="3406"/>
        <end position="3428"/>
    </location>
</feature>
<dbReference type="PROSITE" id="PS50004">
    <property type="entry name" value="C2"/>
    <property type="match status" value="1"/>
</dbReference>
<reference evidence="4" key="1">
    <citation type="submission" date="2023-10" db="EMBL/GenBank/DDBJ databases">
        <authorList>
            <person name="Domelevo Entfellner J.-B."/>
        </authorList>
    </citation>
    <scope>NUCLEOTIDE SEQUENCE</scope>
</reference>
<evidence type="ECO:0000313" key="4">
    <source>
        <dbReference type="EMBL" id="CAJ1940749.1"/>
    </source>
</evidence>
<dbReference type="Pfam" id="PF06101">
    <property type="entry name" value="Vps62"/>
    <property type="match status" value="2"/>
</dbReference>
<gene>
    <name evidence="4" type="ORF">AYBTSS11_LOCUS9884</name>
</gene>
<dbReference type="InterPro" id="IPR009291">
    <property type="entry name" value="Vps62"/>
</dbReference>
<dbReference type="InterPro" id="IPR009543">
    <property type="entry name" value="VPS13_VAB"/>
</dbReference>
<evidence type="ECO:0000256" key="1">
    <source>
        <dbReference type="ARBA" id="ARBA00006545"/>
    </source>
</evidence>
<feature type="region of interest" description="Disordered" evidence="2">
    <location>
        <begin position="3393"/>
        <end position="3428"/>
    </location>
</feature>
<name>A0AA86S3R9_9FABA</name>
<feature type="region of interest" description="Disordered" evidence="2">
    <location>
        <begin position="955"/>
        <end position="979"/>
    </location>
</feature>
<dbReference type="CDD" id="cd00030">
    <property type="entry name" value="C2"/>
    <property type="match status" value="1"/>
</dbReference>
<dbReference type="GO" id="GO:0006623">
    <property type="term" value="P:protein targeting to vacuole"/>
    <property type="evidence" value="ECO:0007669"/>
    <property type="project" value="TreeGrafter"/>
</dbReference>
<dbReference type="InterPro" id="IPR026847">
    <property type="entry name" value="VPS13"/>
</dbReference>
<proteinExistence type="inferred from homology"/>
<evidence type="ECO:0000256" key="2">
    <source>
        <dbReference type="SAM" id="MobiDB-lite"/>
    </source>
</evidence>
<dbReference type="GO" id="GO:0045053">
    <property type="term" value="P:protein retention in Golgi apparatus"/>
    <property type="evidence" value="ECO:0007669"/>
    <property type="project" value="TreeGrafter"/>
</dbReference>
<dbReference type="InterPro" id="IPR000008">
    <property type="entry name" value="C2_dom"/>
</dbReference>
<dbReference type="Pfam" id="PF25037">
    <property type="entry name" value="VPS13_C"/>
    <property type="match status" value="1"/>
</dbReference>
<accession>A0AA86S3R9</accession>
<dbReference type="Proteomes" id="UP001189624">
    <property type="component" value="Chromosome 3"/>
</dbReference>
<feature type="domain" description="C2" evidence="3">
    <location>
        <begin position="1818"/>
        <end position="1967"/>
    </location>
</feature>
<keyword evidence="5" id="KW-1185">Reference proteome</keyword>
<dbReference type="InterPro" id="IPR056748">
    <property type="entry name" value="VPS13-like_C"/>
</dbReference>
<organism evidence="4 5">
    <name type="scientific">Sphenostylis stenocarpa</name>
    <dbReference type="NCBI Taxonomy" id="92480"/>
    <lineage>
        <taxon>Eukaryota</taxon>
        <taxon>Viridiplantae</taxon>
        <taxon>Streptophyta</taxon>
        <taxon>Embryophyta</taxon>
        <taxon>Tracheophyta</taxon>
        <taxon>Spermatophyta</taxon>
        <taxon>Magnoliopsida</taxon>
        <taxon>eudicotyledons</taxon>
        <taxon>Gunneridae</taxon>
        <taxon>Pentapetalae</taxon>
        <taxon>rosids</taxon>
        <taxon>fabids</taxon>
        <taxon>Fabales</taxon>
        <taxon>Fabaceae</taxon>
        <taxon>Papilionoideae</taxon>
        <taxon>50 kb inversion clade</taxon>
        <taxon>NPAAA clade</taxon>
        <taxon>indigoferoid/millettioid clade</taxon>
        <taxon>Phaseoleae</taxon>
        <taxon>Sphenostylis</taxon>
    </lineage>
</organism>
<dbReference type="Pfam" id="PF25036">
    <property type="entry name" value="VPS13_VAB"/>
    <property type="match status" value="1"/>
</dbReference>
<dbReference type="Gramene" id="rna-AYBTSS11_LOCUS9884">
    <property type="protein sequence ID" value="CAJ1940749.1"/>
    <property type="gene ID" value="gene-AYBTSS11_LOCUS9884"/>
</dbReference>
<dbReference type="PANTHER" id="PTHR16166">
    <property type="entry name" value="VACUOLAR PROTEIN SORTING-ASSOCIATED PROTEIN VPS13"/>
    <property type="match status" value="1"/>
</dbReference>
<dbReference type="Gene3D" id="2.60.40.150">
    <property type="entry name" value="C2 domain"/>
    <property type="match status" value="1"/>
</dbReference>
<evidence type="ECO:0000313" key="5">
    <source>
        <dbReference type="Proteomes" id="UP001189624"/>
    </source>
</evidence>
<evidence type="ECO:0000259" key="3">
    <source>
        <dbReference type="PROSITE" id="PS50004"/>
    </source>
</evidence>
<comment type="similarity">
    <text evidence="1">Belongs to the VPS13 family.</text>
</comment>
<dbReference type="SUPFAM" id="SSF49562">
    <property type="entry name" value="C2 domain (Calcium/lipid-binding domain, CaLB)"/>
    <property type="match status" value="1"/>
</dbReference>
<sequence>MNFSSSKGQAVVFSLGIGLILGALESSSTWILDFREEEEKASWFKGLVQATYQASTPPSVDLLGDSEGDAISDSVLSTTNSKTSDLVINGALVELKLFIYGKVGEDINGKLDESLILEIVADGGKVQVLLAEGDLTVKMKLHSLKIKDELQSRLSVAPRYLAVSVLTNETLSSDMFDSHGKELIHDDDDSFMDALSEFISQTDGGHGLHNMVLDQQGLVGIASDFESLESIIHEKDIEKVKGTPREVYYEALGSDTSNFVSVSFTTRSSASPDYDGIDTQMCVRMSKLEFFCNRPTIVALISFGLDISSGNKVTSPTDTATTSSDKLFVNERTDEMGAVRGLLGYGKERVVFYLNMNVDSVTVFLNKEDGSQLATLVQESFLLDLKVHPTCLSIDGTLGNVRLCDTSLGTDQCWDWLCDIRNPGVDSLIKFKFNSYSAEDDDYEGYSYSLQGHLSAVRIVFLYRFVQEIMVYFMELASPNTEEAIKLVDKVGGFEWLIQKYEIDGATALKLDLALDTPIIIVPRNSMSKDFIQLDLGKLQIKNEFSWHGSQEDDPSAVHIDLLHAQILGINMSVGIDGCLGKPMIREGQGLDIFVRRSLRDVFRKVPTFSLEVKASPIPNPNILVDLLHGIMSDKEYKVILDCTYMNLSEQPRLPASFRGGQSGSRDTIRLLVDKVNLNSQLLLSRTVTIIAVTVNHALLELCNGTGGEAPLAHIAMEGLWVSYRMTSLSETDLFVTIPKFSILDVRPDTKPEMRLMLGSSADASKQAITGNVPFLFNPGSFRKTTSEVGIDEMPISTMFLIDYRWRVSSQSYVIRVQQPRILVVPDFLLAVAEFFVPSLGALTGREEKMDPKNDPISKNSSIVMMESIYKQKEDVVHLSPSKQLVADWVGIDEYTYDGCGKVICLSVETDAKEVRSTRFRPIIVIGHGKKLRFVNVKIENGSLLRKYTYLSNDSSYSVSSEDGVDMTDPGNLQSNDEKSLDSVNQISSTSTYSQCDSNGTQSFSFETQLFVTTVLLPIAVLQILLYSYKYMGSLVDPLSWLLANLFYSMAFIDPNSSCPPPPTPPPSTDSCPSLSVPTLVTFSHQITEKLHGRIGPDGLYQFSYLQFMPQYFSDSSCNSCINSTVVSSELTFYDGTKSFLDDSSYGEKLVRAKLDLSFMYASKEKDTWIRALVKDFSVEAGSGLTILDPVDISGGYTSASAALSFGNAIPLVQCTNYDRIWVSEKETGHITFWRPRAPANYVILGDCVTSRPIPPSQAVVAVSNTYGRVRKPVDFHLIGSFRNIQGHGGSEDHSIDGNDCSLWIPVAPPGYTALGCVAHVGNEPPPNHIVHCLRSDLVTSAKYTDCVLNIPLNSHFTSGFSIWRLDNALGSFFAHSYTGCPLRDRCYDLNHLLVWNSNRAPLIGPVSDYPSDHENKNTQSSKSMNTSGWDILKSISKATNCYMSTPNFERIWWDKGSDLRRPVSIWRPIARHGYAVLGDCITEGLEPPALGIIFKNDNPDISSKPVQFTKVSHILGKGIDEVFFWYPIAPPGYVSLGCVVSKTDEAPRVDLLCCPRMDLVSQANIHEVPLSRSSNSKSPQCWSIWKVENQACTFLARSDLKKPSSRLAYIIGDSVKPKTRENINAELKLRYFSLTVLDSLCGMMRPLFDTTITNIKLATHGGLHGMNAVLIASIVASTFNAHLEAWEPVVEPFDGIFKFETFDTNAQSPSGFGKRVRISATSILNINVSAANLESFVGSILSWRQHLELEGKASKLNEEVGGQLGKGENTTFSALDEDDLQTVVVENKLGCDIFVKKVEHDLDIVDKLQHGNCASVWVPPPRFSNRLNVANESREARYYVAVQILEVKGLPIIDDGNSHNFFCALRLLVDSQASEQQKLFPQSARTKCAKPVLSIIKDQVEGSVKWNELFIFEVPRKAPAKLEIEVTNLAAKAGKGEVVGALSFSVGYGANTLKKVASVRMFQAPNDAQSIRAYPLSRMVQQNVEAMHAGCLLASTSYFERNKIVNLQNDIESENAGDRDIGFWVGLDPESEWVSIRSLLPLSVAPVSLQNEYIGMEVVMKNGKKNVIFRGLVTVVNDSDVILNIISCHASHGYDPSINSSNTVTEEVFQNQYYQPSSGWGSNWPGVHKDNPGHWSTRDCSNSSKDFFEPPLPPGWKWSSGWSIDKSQYVDKEGWAYGPDIKSLRWPATSSQFSTKSASDVVRRRRWVRTRQSFSEQRTDCWQNGAGTVHPGASAVLSWRSTSKDSDQCLQLRPKFDNSQPSYSWSCAIAVGSSYIYSKDQLLDPGSRLTAVTPNCSLKLNELEKKDILLCCNPNSGSKQLWFSVCTDASVLNTELNVPVYDWRISITSPFKIENRLPCPAQFSISEKIKEGNFIERHHGVVSSRQSVHIYSADIQKPLYITLNVQDGWVMEKDPILVLDPSFSNHVSSFWMIHRRSRRKLRVSIEHDMGGTTAAPKTLRLFVPYWIVNDTSLSLVYRVVEVEPQENTEMDSVLLSRVKSAKTTLKNPISSLDRRHSNSRRSLQVLEVIEDNSPFPSMLSPQDYTGRSGGTMFQSSKDTYLSPRLGISVSMQSSEVYGSGISLLELEKKERIDVKAFNSDGSYYKLSALLNMTSDRTKQCDTLSAVWIHPTDPPKPFGWKISAKVELLRDPILIQLCIDGYKWSTPFSVSYEGVMRISLKKDAGDEPMLIRVAVRSGAKRSRFEVVFRPDSLSSPYRIENRSMFLPIRFRQVEGISDSWQLLFPNSAASFMWEDLGRRRLLELLVDGTDPMTSLKYDIDEISDHQPVHGKDGPTTALRVTIIKEEKTNVVKISDWLPENESTGISRRNLSSMNDSQKQQLMSITDCEFHINFDLAELGISIIDHTPEEILYLSVQNLVLAYSTGLGSGISRFKVRMCGLQVDNQLPLTPMPVLFRPQRGASETDYILKCSLTMQSNGSVDLCVYPYIGLHGPESSAAFLINIHEPIIWRLHEMIQQVKLSRLYDSQTTAASVDPIIQIGVLNISEVRFKVSMAMSPSQRPRGVLGFWASLMTALGNTENMPVRINQRFNENVCMRQSSMISMAISNIRKDLLGQPLQLLSGVDILGNASSALGHMSKGVAALSMDKKFIQSRQRQETKGVEDFGDVIREGGGAFAKGLFRGVTGILTKPLEGAKSSGVEGFVQGVGKGIIGAAAQPVSGVLDLLSKTTEGANAMRMRIASAITSDEQLLRRRLPRVISGDNLLKLYDEYKAQGQVILQLAESGSFFGQVDLFKVRGKFALSDAYEDHFMLPKGKILVVTHTRVLLLQQPSNILAQRKFSPARDPCSIMWDIPWDDLGTMELIHGKKDNPKGPPSRLILYLRSRSLDTKENHRIIKCIPETRQALQAYSSIEHALNTYGPGVSKGVLKNRVTKPYSPHVDAPSADLSPQQMPGSAPLSSTFGSSAHHH</sequence>
<dbReference type="EMBL" id="OY731400">
    <property type="protein sequence ID" value="CAJ1940749.1"/>
    <property type="molecule type" value="Genomic_DNA"/>
</dbReference>
<protein>
    <recommendedName>
        <fullName evidence="3">C2 domain-containing protein</fullName>
    </recommendedName>
</protein>
<dbReference type="PANTHER" id="PTHR16166:SF93">
    <property type="entry name" value="INTERMEMBRANE LIPID TRANSFER PROTEIN VPS13"/>
    <property type="match status" value="1"/>
</dbReference>